<reference evidence="1" key="1">
    <citation type="submission" date="2018-04" db="EMBL/GenBank/DDBJ databases">
        <title>Transcriptome assembly of Sipha flava.</title>
        <authorList>
            <person name="Scully E.D."/>
            <person name="Geib S.M."/>
            <person name="Palmer N.A."/>
            <person name="Koch K."/>
            <person name="Bradshaw J."/>
            <person name="Heng-Moss T."/>
            <person name="Sarath G."/>
        </authorList>
    </citation>
    <scope>NUCLEOTIDE SEQUENCE</scope>
</reference>
<proteinExistence type="predicted"/>
<dbReference type="EMBL" id="GGMS01013933">
    <property type="protein sequence ID" value="MBY83136.1"/>
    <property type="molecule type" value="Transcribed_RNA"/>
</dbReference>
<organism evidence="1">
    <name type="scientific">Sipha flava</name>
    <name type="common">yellow sugarcane aphid</name>
    <dbReference type="NCBI Taxonomy" id="143950"/>
    <lineage>
        <taxon>Eukaryota</taxon>
        <taxon>Metazoa</taxon>
        <taxon>Ecdysozoa</taxon>
        <taxon>Arthropoda</taxon>
        <taxon>Hexapoda</taxon>
        <taxon>Insecta</taxon>
        <taxon>Pterygota</taxon>
        <taxon>Neoptera</taxon>
        <taxon>Paraneoptera</taxon>
        <taxon>Hemiptera</taxon>
        <taxon>Sternorrhyncha</taxon>
        <taxon>Aphidomorpha</taxon>
        <taxon>Aphidoidea</taxon>
        <taxon>Aphididae</taxon>
        <taxon>Sipha</taxon>
    </lineage>
</organism>
<name>A0A2S2QZG3_9HEMI</name>
<gene>
    <name evidence="1" type="ORF">g.825</name>
</gene>
<protein>
    <submittedName>
        <fullName evidence="1">Uncharacterized protein</fullName>
    </submittedName>
</protein>
<accession>A0A2S2QZG3</accession>
<sequence>MQVESIRRRNHYNRYTYATLRTMTDIIITAIASQTFQPQSSATLPCTHERSAICVANNRDVPRIIIFDPYRSCNTKFLKILYTFIGTTTVCEGLVLRVCMYTVQRRKCK</sequence>
<dbReference type="AlphaFoldDB" id="A0A2S2QZG3"/>
<evidence type="ECO:0000313" key="1">
    <source>
        <dbReference type="EMBL" id="MBY83136.1"/>
    </source>
</evidence>